<evidence type="ECO:0000313" key="3">
    <source>
        <dbReference type="EMBL" id="NOJ26293.1"/>
    </source>
</evidence>
<dbReference type="Gene3D" id="1.20.120.160">
    <property type="entry name" value="HPT domain"/>
    <property type="match status" value="1"/>
</dbReference>
<evidence type="ECO:0000313" key="4">
    <source>
        <dbReference type="Proteomes" id="UP000576645"/>
    </source>
</evidence>
<protein>
    <recommendedName>
        <fullName evidence="2">HPt domain-containing protein</fullName>
    </recommendedName>
</protein>
<dbReference type="Proteomes" id="UP000576645">
    <property type="component" value="Unassembled WGS sequence"/>
</dbReference>
<dbReference type="Pfam" id="PF01627">
    <property type="entry name" value="Hpt"/>
    <property type="match status" value="1"/>
</dbReference>
<comment type="caution">
    <text evidence="3">The sequence shown here is derived from an EMBL/GenBank/DDBJ whole genome shotgun (WGS) entry which is preliminary data.</text>
</comment>
<organism evidence="3 4">
    <name type="scientific">Vibrio coralliilyticus</name>
    <dbReference type="NCBI Taxonomy" id="190893"/>
    <lineage>
        <taxon>Bacteria</taxon>
        <taxon>Pseudomonadati</taxon>
        <taxon>Pseudomonadota</taxon>
        <taxon>Gammaproteobacteria</taxon>
        <taxon>Vibrionales</taxon>
        <taxon>Vibrionaceae</taxon>
        <taxon>Vibrio</taxon>
    </lineage>
</organism>
<dbReference type="AlphaFoldDB" id="A0AAP6ZVE3"/>
<dbReference type="InterPro" id="IPR008207">
    <property type="entry name" value="Sig_transdc_His_kin_Hpt_dom"/>
</dbReference>
<accession>A0AAP6ZVE3</accession>
<proteinExistence type="predicted"/>
<reference evidence="3 4" key="1">
    <citation type="submission" date="2019-09" db="EMBL/GenBank/DDBJ databases">
        <title>Draft genome sequencing and comparative genomics of hatchery-associated Vibrios.</title>
        <authorList>
            <person name="Kehlet-Delgado H."/>
            <person name="Mueller R.S."/>
        </authorList>
    </citation>
    <scope>NUCLEOTIDE SEQUENCE [LARGE SCALE GENOMIC DNA]</scope>
    <source>
        <strain evidence="3 4">09-121-3</strain>
    </source>
</reference>
<evidence type="ECO:0000259" key="2">
    <source>
        <dbReference type="Pfam" id="PF01627"/>
    </source>
</evidence>
<dbReference type="GO" id="GO:0000160">
    <property type="term" value="P:phosphorelay signal transduction system"/>
    <property type="evidence" value="ECO:0007669"/>
    <property type="project" value="UniProtKB-KW"/>
</dbReference>
<gene>
    <name evidence="3" type="ORF">F0238_26710</name>
</gene>
<evidence type="ECO:0000256" key="1">
    <source>
        <dbReference type="ARBA" id="ARBA00023012"/>
    </source>
</evidence>
<dbReference type="GO" id="GO:0004672">
    <property type="term" value="F:protein kinase activity"/>
    <property type="evidence" value="ECO:0007669"/>
    <property type="project" value="UniProtKB-ARBA"/>
</dbReference>
<keyword evidence="1" id="KW-0902">Two-component regulatory system</keyword>
<dbReference type="EMBL" id="VTXP01000032">
    <property type="protein sequence ID" value="NOJ26293.1"/>
    <property type="molecule type" value="Genomic_DNA"/>
</dbReference>
<dbReference type="InterPro" id="IPR036641">
    <property type="entry name" value="HPT_dom_sf"/>
</dbReference>
<sequence>MKTLGPIMMPENERLVIQQETHYFIQDLCDGDVDDALGLIEELSVHANTLIRDSDSKSHLDSAIHKISGSCGVMGFDTLAATLKRLKHNTSSSSLIAEQFNTMLATYISLIKSEY</sequence>
<dbReference type="SUPFAM" id="SSF47226">
    <property type="entry name" value="Histidine-containing phosphotransfer domain, HPT domain"/>
    <property type="match status" value="1"/>
</dbReference>
<feature type="domain" description="HPt" evidence="2">
    <location>
        <begin position="40"/>
        <end position="92"/>
    </location>
</feature>
<name>A0AAP6ZVE3_9VIBR</name>